<organism evidence="1 2">
    <name type="scientific">Sphingomonas naphthae</name>
    <dbReference type="NCBI Taxonomy" id="1813468"/>
    <lineage>
        <taxon>Bacteria</taxon>
        <taxon>Pseudomonadati</taxon>
        <taxon>Pseudomonadota</taxon>
        <taxon>Alphaproteobacteria</taxon>
        <taxon>Sphingomonadales</taxon>
        <taxon>Sphingomonadaceae</taxon>
        <taxon>Sphingomonas</taxon>
    </lineage>
</organism>
<gene>
    <name evidence="1" type="ORF">PQ455_11585</name>
</gene>
<proteinExistence type="predicted"/>
<accession>A0ABY7TK80</accession>
<name>A0ABY7TK80_9SPHN</name>
<evidence type="ECO:0000313" key="2">
    <source>
        <dbReference type="Proteomes" id="UP001220395"/>
    </source>
</evidence>
<reference evidence="1 2" key="1">
    <citation type="submission" date="2023-02" db="EMBL/GenBank/DDBJ databases">
        <title>Genome sequence of Sphingomonas naphthae.</title>
        <authorList>
            <person name="Kim S."/>
            <person name="Heo J."/>
            <person name="Kwon S.-W."/>
        </authorList>
    </citation>
    <scope>NUCLEOTIDE SEQUENCE [LARGE SCALE GENOMIC DNA]</scope>
    <source>
        <strain evidence="1 2">KACC 18716</strain>
    </source>
</reference>
<dbReference type="EMBL" id="CP117411">
    <property type="protein sequence ID" value="WCT72279.1"/>
    <property type="molecule type" value="Genomic_DNA"/>
</dbReference>
<protein>
    <submittedName>
        <fullName evidence="1">Uncharacterized protein</fullName>
    </submittedName>
</protein>
<keyword evidence="2" id="KW-1185">Reference proteome</keyword>
<dbReference type="RefSeq" id="WP_273686236.1">
    <property type="nucleotide sequence ID" value="NZ_CP117411.1"/>
</dbReference>
<evidence type="ECO:0000313" key="1">
    <source>
        <dbReference type="EMBL" id="WCT72279.1"/>
    </source>
</evidence>
<sequence length="44" mass="4426">MSRATIVLIVVVLAIVAAVIGLASVNTEVPVAPIEQAVQNDVAA</sequence>
<dbReference type="Proteomes" id="UP001220395">
    <property type="component" value="Chromosome"/>
</dbReference>